<evidence type="ECO:0000256" key="6">
    <source>
        <dbReference type="ARBA" id="ARBA00022448"/>
    </source>
</evidence>
<evidence type="ECO:0000256" key="7">
    <source>
        <dbReference type="ARBA" id="ARBA00022490"/>
    </source>
</evidence>
<feature type="domain" description="Snurportin-1 N-terminal" evidence="11">
    <location>
        <begin position="24"/>
        <end position="51"/>
    </location>
</feature>
<feature type="compositionally biased region" description="Basic residues" evidence="10">
    <location>
        <begin position="126"/>
        <end position="140"/>
    </location>
</feature>
<dbReference type="InterPro" id="IPR017336">
    <property type="entry name" value="Snurportin-1"/>
</dbReference>
<evidence type="ECO:0000313" key="13">
    <source>
        <dbReference type="EMBL" id="KAK7683091.1"/>
    </source>
</evidence>
<dbReference type="Gene3D" id="3.30.470.30">
    <property type="entry name" value="DNA ligase/mRNA capping enzyme"/>
    <property type="match status" value="1"/>
</dbReference>
<evidence type="ECO:0000256" key="3">
    <source>
        <dbReference type="ARBA" id="ARBA00004496"/>
    </source>
</evidence>
<feature type="region of interest" description="Disordered" evidence="10">
    <location>
        <begin position="1"/>
        <end position="80"/>
    </location>
</feature>
<evidence type="ECO:0000256" key="8">
    <source>
        <dbReference type="ARBA" id="ARBA00022884"/>
    </source>
</evidence>
<dbReference type="GO" id="GO:0061015">
    <property type="term" value="P:snRNA import into nucleus"/>
    <property type="evidence" value="ECO:0007669"/>
    <property type="project" value="InterPro"/>
</dbReference>
<reference evidence="13 14" key="1">
    <citation type="submission" date="2022-09" db="EMBL/GenBank/DDBJ databases">
        <authorList>
            <person name="Palmer J.M."/>
        </authorList>
    </citation>
    <scope>NUCLEOTIDE SEQUENCE [LARGE SCALE GENOMIC DNA]</scope>
    <source>
        <strain evidence="13 14">DSM 7382</strain>
    </source>
</reference>
<proteinExistence type="inferred from homology"/>
<evidence type="ECO:0000259" key="12">
    <source>
        <dbReference type="Pfam" id="PF21974"/>
    </source>
</evidence>
<evidence type="ECO:0000259" key="11">
    <source>
        <dbReference type="Pfam" id="PF11538"/>
    </source>
</evidence>
<feature type="compositionally biased region" description="Acidic residues" evidence="10">
    <location>
        <begin position="64"/>
        <end position="73"/>
    </location>
</feature>
<name>A0AAW0FQP9_9APHY</name>
<dbReference type="EMBL" id="JASBNA010000032">
    <property type="protein sequence ID" value="KAK7683091.1"/>
    <property type="molecule type" value="Genomic_DNA"/>
</dbReference>
<dbReference type="Pfam" id="PF11538">
    <property type="entry name" value="Snurportin1"/>
    <property type="match status" value="1"/>
</dbReference>
<dbReference type="Pfam" id="PF21974">
    <property type="entry name" value="SPN1_m3Gcap_bd"/>
    <property type="match status" value="1"/>
</dbReference>
<dbReference type="InterPro" id="IPR047857">
    <property type="entry name" value="Snurportin1_C"/>
</dbReference>
<feature type="compositionally biased region" description="Basic and acidic residues" evidence="10">
    <location>
        <begin position="22"/>
        <end position="51"/>
    </location>
</feature>
<keyword evidence="7" id="KW-0963">Cytoplasm</keyword>
<accession>A0AAW0FQP9</accession>
<evidence type="ECO:0000256" key="5">
    <source>
        <dbReference type="ARBA" id="ARBA00016034"/>
    </source>
</evidence>
<keyword evidence="6" id="KW-0813">Transport</keyword>
<dbReference type="InterPro" id="IPR024721">
    <property type="entry name" value="Snurportin-1_N"/>
</dbReference>
<sequence>MSSASRLADRKASYKSPPAHLSDPRASQEARRKKALEEQKRRRAERFDSSRQLDLFADLNLGPSDDERDEDDNTTVNVGPEIIREGIASFAPMLPPADVGTSAVEIPIKTSESIPPEQESDVQTNGKKRTKKKRKGKGRQSQKATQNQKLGKWADKCMYAELLEMSDESDLFHEDGIPSDLESGWVAVAPVPSGKRCMVITHAASGIAGLVPNTTIRSRVLGKPLMKPFPSSLPPHTVLDCILDANWKLNGIVHVLDVLTWKGQDIGDCETPFRFWWRDTRLSELPVFPPASDVNASRTDGAKIHFQFAYPVNFTPIPYHTNTTISRFVDELIPLTRSTRRISIQVPNINSAGMDLDTPTQELQDVEVNIGSDGILLYLSQASYEPGTSPLSLWVPIRPFVEWKDKDQDHMDVSSSESPLGQFERLLRKRLSRSPGARGSEPVEVEMT</sequence>
<evidence type="ECO:0000256" key="2">
    <source>
        <dbReference type="ARBA" id="ARBA00004123"/>
    </source>
</evidence>
<evidence type="ECO:0000256" key="9">
    <source>
        <dbReference type="ARBA" id="ARBA00023242"/>
    </source>
</evidence>
<keyword evidence="9" id="KW-0539">Nucleus</keyword>
<evidence type="ECO:0000256" key="10">
    <source>
        <dbReference type="SAM" id="MobiDB-lite"/>
    </source>
</evidence>
<evidence type="ECO:0000313" key="14">
    <source>
        <dbReference type="Proteomes" id="UP001385951"/>
    </source>
</evidence>
<comment type="function">
    <text evidence="1">Functions as an U snRNP-specific nuclear import adapter. Involved in the trimethylguanosine (m3G)-cap-dependent nuclear import of U snRNPs. Binds specifically to the terminal m3G-cap U snRNAs.</text>
</comment>
<protein>
    <recommendedName>
        <fullName evidence="5">Snurportin-1</fullName>
    </recommendedName>
</protein>
<gene>
    <name evidence="13" type="ORF">QCA50_013764</name>
</gene>
<keyword evidence="8" id="KW-0694">RNA-binding</keyword>
<feature type="region of interest" description="Disordered" evidence="10">
    <location>
        <begin position="109"/>
        <end position="150"/>
    </location>
</feature>
<comment type="subcellular location">
    <subcellularLocation>
        <location evidence="3">Cytoplasm</location>
    </subcellularLocation>
    <subcellularLocation>
        <location evidence="2">Nucleus</location>
    </subcellularLocation>
</comment>
<dbReference type="PANTHER" id="PTHR13403:SF6">
    <property type="entry name" value="SNURPORTIN-1"/>
    <property type="match status" value="1"/>
</dbReference>
<organism evidence="13 14">
    <name type="scientific">Cerrena zonata</name>
    <dbReference type="NCBI Taxonomy" id="2478898"/>
    <lineage>
        <taxon>Eukaryota</taxon>
        <taxon>Fungi</taxon>
        <taxon>Dikarya</taxon>
        <taxon>Basidiomycota</taxon>
        <taxon>Agaricomycotina</taxon>
        <taxon>Agaricomycetes</taxon>
        <taxon>Polyporales</taxon>
        <taxon>Cerrenaceae</taxon>
        <taxon>Cerrena</taxon>
    </lineage>
</organism>
<evidence type="ECO:0000256" key="4">
    <source>
        <dbReference type="ARBA" id="ARBA00007540"/>
    </source>
</evidence>
<dbReference type="PANTHER" id="PTHR13403">
    <property type="entry name" value="SNURPORTIN1 RNUT1 PROTEIN RNA, U TRANSPORTER 1"/>
    <property type="match status" value="1"/>
</dbReference>
<feature type="domain" description="Snurportin-1 m3G cap-binding" evidence="12">
    <location>
        <begin position="177"/>
        <end position="295"/>
    </location>
</feature>
<comment type="similarity">
    <text evidence="4">Belongs to the snurportin family.</text>
</comment>
<comment type="caution">
    <text evidence="13">The sequence shown here is derived from an EMBL/GenBank/DDBJ whole genome shotgun (WGS) entry which is preliminary data.</text>
</comment>
<evidence type="ECO:0000256" key="1">
    <source>
        <dbReference type="ARBA" id="ARBA00003975"/>
    </source>
</evidence>
<dbReference type="GO" id="GO:0003723">
    <property type="term" value="F:RNA binding"/>
    <property type="evidence" value="ECO:0007669"/>
    <property type="project" value="UniProtKB-KW"/>
</dbReference>
<dbReference type="GO" id="GO:0005634">
    <property type="term" value="C:nucleus"/>
    <property type="evidence" value="ECO:0007669"/>
    <property type="project" value="UniProtKB-SubCell"/>
</dbReference>
<keyword evidence="14" id="KW-1185">Reference proteome</keyword>
<dbReference type="GO" id="GO:0005737">
    <property type="term" value="C:cytoplasm"/>
    <property type="evidence" value="ECO:0007669"/>
    <property type="project" value="UniProtKB-SubCell"/>
</dbReference>
<dbReference type="AlphaFoldDB" id="A0AAW0FQP9"/>
<dbReference type="Proteomes" id="UP001385951">
    <property type="component" value="Unassembled WGS sequence"/>
</dbReference>